<dbReference type="GO" id="GO:0004484">
    <property type="term" value="F:mRNA guanylyltransferase activity"/>
    <property type="evidence" value="ECO:0007669"/>
    <property type="project" value="UniProtKB-EC"/>
</dbReference>
<evidence type="ECO:0000256" key="10">
    <source>
        <dbReference type="ARBA" id="ARBA00044624"/>
    </source>
</evidence>
<evidence type="ECO:0000313" key="14">
    <source>
        <dbReference type="EMBL" id="KOO33922.1"/>
    </source>
</evidence>
<dbReference type="CDD" id="cd07895">
    <property type="entry name" value="Adenylation_mRNA_capping"/>
    <property type="match status" value="1"/>
</dbReference>
<evidence type="ECO:0000259" key="13">
    <source>
        <dbReference type="Pfam" id="PF03919"/>
    </source>
</evidence>
<dbReference type="Pfam" id="PF01331">
    <property type="entry name" value="mRNA_cap_enzyme"/>
    <property type="match status" value="2"/>
</dbReference>
<name>A0A0M0K5P8_9EUKA</name>
<dbReference type="PANTHER" id="PTHR10367">
    <property type="entry name" value="MRNA-CAPPING ENZYME"/>
    <property type="match status" value="1"/>
</dbReference>
<dbReference type="GO" id="GO:0005634">
    <property type="term" value="C:nucleus"/>
    <property type="evidence" value="ECO:0007669"/>
    <property type="project" value="UniProtKB-SubCell"/>
</dbReference>
<feature type="domain" description="mRNA capping enzyme adenylation" evidence="12">
    <location>
        <begin position="43"/>
        <end position="136"/>
    </location>
</feature>
<dbReference type="InterPro" id="IPR001339">
    <property type="entry name" value="mRNA_cap_enzyme_adenylation"/>
</dbReference>
<dbReference type="SUPFAM" id="SSF56091">
    <property type="entry name" value="DNA ligase/mRNA capping enzyme, catalytic domain"/>
    <property type="match status" value="1"/>
</dbReference>
<feature type="compositionally biased region" description="Low complexity" evidence="11">
    <location>
        <begin position="429"/>
        <end position="442"/>
    </location>
</feature>
<comment type="subcellular location">
    <subcellularLocation>
        <location evidence="1">Nucleus</location>
    </subcellularLocation>
</comment>
<dbReference type="GO" id="GO:0006370">
    <property type="term" value="P:7-methylguanosine mRNA capping"/>
    <property type="evidence" value="ECO:0007669"/>
    <property type="project" value="UniProtKB-KW"/>
</dbReference>
<feature type="region of interest" description="Disordered" evidence="11">
    <location>
        <begin position="132"/>
        <end position="158"/>
    </location>
</feature>
<dbReference type="Pfam" id="PF03919">
    <property type="entry name" value="mRNA_cap_C"/>
    <property type="match status" value="1"/>
</dbReference>
<dbReference type="Gene3D" id="3.30.470.30">
    <property type="entry name" value="DNA ligase/mRNA capping enzyme"/>
    <property type="match status" value="1"/>
</dbReference>
<evidence type="ECO:0000256" key="1">
    <source>
        <dbReference type="ARBA" id="ARBA00004123"/>
    </source>
</evidence>
<dbReference type="SUPFAM" id="SSF50249">
    <property type="entry name" value="Nucleic acid-binding proteins"/>
    <property type="match status" value="1"/>
</dbReference>
<keyword evidence="6" id="KW-0547">Nucleotide-binding</keyword>
<keyword evidence="4" id="KW-0808">Transferase</keyword>
<feature type="compositionally biased region" description="Acidic residues" evidence="11">
    <location>
        <begin position="144"/>
        <end position="155"/>
    </location>
</feature>
<evidence type="ECO:0000256" key="2">
    <source>
        <dbReference type="ARBA" id="ARBA00012475"/>
    </source>
</evidence>
<dbReference type="EC" id="2.7.7.50" evidence="2"/>
<feature type="compositionally biased region" description="Low complexity" evidence="11">
    <location>
        <begin position="451"/>
        <end position="469"/>
    </location>
</feature>
<keyword evidence="15" id="KW-1185">Reference proteome</keyword>
<dbReference type="GO" id="GO:0005524">
    <property type="term" value="F:ATP binding"/>
    <property type="evidence" value="ECO:0007669"/>
    <property type="project" value="InterPro"/>
</dbReference>
<reference evidence="15" key="1">
    <citation type="journal article" date="2015" name="PLoS Genet.">
        <title>Genome Sequence and Transcriptome Analyses of Chrysochromulina tobin: Metabolic Tools for Enhanced Algal Fitness in the Prominent Order Prymnesiales (Haptophyceae).</title>
        <authorList>
            <person name="Hovde B.T."/>
            <person name="Deodato C.R."/>
            <person name="Hunsperger H.M."/>
            <person name="Ryken S.A."/>
            <person name="Yost W."/>
            <person name="Jha R.K."/>
            <person name="Patterson J."/>
            <person name="Monnat R.J. Jr."/>
            <person name="Barlow S.B."/>
            <person name="Starkenburg S.R."/>
            <person name="Cattolico R.A."/>
        </authorList>
    </citation>
    <scope>NUCLEOTIDE SEQUENCE</scope>
    <source>
        <strain evidence="15">CCMP291</strain>
    </source>
</reference>
<evidence type="ECO:0000313" key="15">
    <source>
        <dbReference type="Proteomes" id="UP000037460"/>
    </source>
</evidence>
<evidence type="ECO:0000256" key="6">
    <source>
        <dbReference type="ARBA" id="ARBA00022741"/>
    </source>
</evidence>
<keyword evidence="5" id="KW-0548">Nucleotidyltransferase</keyword>
<dbReference type="OrthoDB" id="200924at2759"/>
<dbReference type="EMBL" id="JWZX01001383">
    <property type="protein sequence ID" value="KOO33922.1"/>
    <property type="molecule type" value="Genomic_DNA"/>
</dbReference>
<proteinExistence type="predicted"/>
<dbReference type="GO" id="GO:0005525">
    <property type="term" value="F:GTP binding"/>
    <property type="evidence" value="ECO:0007669"/>
    <property type="project" value="UniProtKB-KW"/>
</dbReference>
<accession>A0A0M0K5P8</accession>
<evidence type="ECO:0000256" key="4">
    <source>
        <dbReference type="ARBA" id="ARBA00022679"/>
    </source>
</evidence>
<dbReference type="InterPro" id="IPR012340">
    <property type="entry name" value="NA-bd_OB-fold"/>
</dbReference>
<evidence type="ECO:0000256" key="7">
    <source>
        <dbReference type="ARBA" id="ARBA00023042"/>
    </source>
</evidence>
<organism evidence="14 15">
    <name type="scientific">Chrysochromulina tobinii</name>
    <dbReference type="NCBI Taxonomy" id="1460289"/>
    <lineage>
        <taxon>Eukaryota</taxon>
        <taxon>Haptista</taxon>
        <taxon>Haptophyta</taxon>
        <taxon>Prymnesiophyceae</taxon>
        <taxon>Prymnesiales</taxon>
        <taxon>Chrysochromulinaceae</taxon>
        <taxon>Chrysochromulina</taxon>
    </lineage>
</organism>
<keyword evidence="9" id="KW-0539">Nucleus</keyword>
<evidence type="ECO:0000256" key="11">
    <source>
        <dbReference type="SAM" id="MobiDB-lite"/>
    </source>
</evidence>
<keyword evidence="8" id="KW-0342">GTP-binding</keyword>
<keyword evidence="7" id="KW-0506">mRNA capping</keyword>
<evidence type="ECO:0000256" key="5">
    <source>
        <dbReference type="ARBA" id="ARBA00022695"/>
    </source>
</evidence>
<dbReference type="InterPro" id="IPR013846">
    <property type="entry name" value="mRNA_cap_enzyme_C"/>
</dbReference>
<evidence type="ECO:0000256" key="9">
    <source>
        <dbReference type="ARBA" id="ARBA00023242"/>
    </source>
</evidence>
<protein>
    <recommendedName>
        <fullName evidence="2">mRNA guanylyltransferase</fullName>
        <ecNumber evidence="2">2.7.7.50</ecNumber>
    </recommendedName>
</protein>
<feature type="domain" description="mRNA capping enzyme adenylation" evidence="12">
    <location>
        <begin position="163"/>
        <end position="284"/>
    </location>
</feature>
<dbReference type="AlphaFoldDB" id="A0A0M0K5P8"/>
<dbReference type="InterPro" id="IPR051029">
    <property type="entry name" value="mRNA_Capping_Enz/RNA_Phosphat"/>
</dbReference>
<evidence type="ECO:0000256" key="8">
    <source>
        <dbReference type="ARBA" id="ARBA00023134"/>
    </source>
</evidence>
<feature type="domain" description="mRNA capping enzyme C-terminal" evidence="13">
    <location>
        <begin position="288"/>
        <end position="411"/>
    </location>
</feature>
<comment type="catalytic activity">
    <reaction evidence="10">
        <text>a 5'-end diphospho-ribonucleoside in mRNA + GTP + H(+) = a 5'-end (5'-triphosphoguanosine)-ribonucleoside in mRNA + diphosphate</text>
        <dbReference type="Rhea" id="RHEA:67012"/>
        <dbReference type="Rhea" id="RHEA-COMP:17165"/>
        <dbReference type="Rhea" id="RHEA-COMP:17166"/>
        <dbReference type="ChEBI" id="CHEBI:15378"/>
        <dbReference type="ChEBI" id="CHEBI:33019"/>
        <dbReference type="ChEBI" id="CHEBI:37565"/>
        <dbReference type="ChEBI" id="CHEBI:167616"/>
        <dbReference type="ChEBI" id="CHEBI:167617"/>
        <dbReference type="EC" id="2.7.7.50"/>
    </reaction>
    <physiologicalReaction direction="left-to-right" evidence="10">
        <dbReference type="Rhea" id="RHEA:67013"/>
    </physiologicalReaction>
</comment>
<dbReference type="PANTHER" id="PTHR10367:SF17">
    <property type="entry name" value="MRNA-CAPPING ENZYME"/>
    <property type="match status" value="1"/>
</dbReference>
<gene>
    <name evidence="14" type="ORF">Ctob_013462</name>
</gene>
<comment type="caution">
    <text evidence="14">The sequence shown here is derived from an EMBL/GenBank/DDBJ whole genome shotgun (WGS) entry which is preliminary data.</text>
</comment>
<dbReference type="Proteomes" id="UP000037460">
    <property type="component" value="Unassembled WGS sequence"/>
</dbReference>
<feature type="region of interest" description="Disordered" evidence="11">
    <location>
        <begin position="429"/>
        <end position="469"/>
    </location>
</feature>
<dbReference type="Gene3D" id="2.40.50.140">
    <property type="entry name" value="Nucleic acid-binding proteins"/>
    <property type="match status" value="1"/>
</dbReference>
<evidence type="ECO:0000259" key="12">
    <source>
        <dbReference type="Pfam" id="PF01331"/>
    </source>
</evidence>
<keyword evidence="3" id="KW-0507">mRNA processing</keyword>
<sequence length="469" mass="51965">MSADPLMLASLEKVGGTELRDLRAKCLVLMRVDGDMSKFPGAQPVSFERKHLTVPDNRQDASILTAPYFAAEKTDGVRYMLLVLGAKGTFVVDRNFEMRRLPPMRFPRHTDPTKPLDETLLDGELVIDTVSSTGAKKRRRSEDVNGDEEVSDEGDAPSATTTPRLRYLAYDACCVGGRKCCGDPLHLRLLLLRRDVLGPRYALSLKEPAAFAGEHFVLELKDFFAIKLLPSIFSQVKVAPPGSNILYAYNDPLRKLSHGNDGIIFTPARDPYLPYTCKTLLKWKPSNMNSIDFRLRRKWRKGEPRFLLLVADQTVTFEYDWITFSDEDHARFVRDSKADTRIIECVWDPNWTTIEYDPIDEREPSWDHPAARLGGWRFERIREDKKHPNDIRTVKSVEVSVRDGVTAVELLGQLGIRAAPGALGAFAAGAEPAHGPAPVAPANTRAAPAVGPTSTTGEAGPAAPGGSTE</sequence>
<evidence type="ECO:0000256" key="3">
    <source>
        <dbReference type="ARBA" id="ARBA00022664"/>
    </source>
</evidence>